<evidence type="ECO:0000256" key="4">
    <source>
        <dbReference type="ARBA" id="ARBA00022989"/>
    </source>
</evidence>
<comment type="subcellular location">
    <subcellularLocation>
        <location evidence="1">Membrane</location>
        <topology evidence="1">Multi-pass membrane protein</topology>
    </subcellularLocation>
</comment>
<feature type="transmembrane region" description="Helical" evidence="6">
    <location>
        <begin position="147"/>
        <end position="165"/>
    </location>
</feature>
<sequence>MLRPRLLALRHSRAFSLSSSLAKPKPSAPLSTTTTLTSTSTVLSTAFSRIQASSLGRALLWYGDKQKKRPYWTQFFSTVVIFLLSDLSAQLLVPWITDDDTTSHDDQETQLNNTQTTKGIPEKYTDNKETAKGILERYDPVRTLRHVSIGGFVAIPSYTWFMFVHNNFNYASKFLSIATKVVLSQVIYAPLFNVYFFSAQSLLSGASWTETLQRLQVTLPVSIVNSAKIWPAVSAFMFLYIDPAFRAIFAGTIALGWQTYLSWLNQVAAKEVRERELLASKVPV</sequence>
<dbReference type="PANTHER" id="PTHR11266">
    <property type="entry name" value="PEROXISOMAL MEMBRANE PROTEIN 2, PXMP2 MPV17"/>
    <property type="match status" value="1"/>
</dbReference>
<reference evidence="7 8" key="1">
    <citation type="submission" date="2014-02" db="EMBL/GenBank/DDBJ databases">
        <title>The Genome Sequence of Trichophyton interdigitale MR816.</title>
        <authorList>
            <consortium name="The Broad Institute Genomics Platform"/>
            <person name="Cuomo C.A."/>
            <person name="White T.C."/>
            <person name="Graser Y."/>
            <person name="Martinez-Rossi N."/>
            <person name="Heitman J."/>
            <person name="Young S.K."/>
            <person name="Zeng Q."/>
            <person name="Gargeya S."/>
            <person name="Abouelleil A."/>
            <person name="Alvarado L."/>
            <person name="Chapman S.B."/>
            <person name="Gainer-Dewar J."/>
            <person name="Goldberg J."/>
            <person name="Griggs A."/>
            <person name="Gujja S."/>
            <person name="Hansen M."/>
            <person name="Howarth C."/>
            <person name="Imamovic A."/>
            <person name="Larimer J."/>
            <person name="Martinez D."/>
            <person name="Murphy C."/>
            <person name="Pearson M.D."/>
            <person name="Persinoti G."/>
            <person name="Poon T."/>
            <person name="Priest M."/>
            <person name="Roberts A.D."/>
            <person name="Saif S."/>
            <person name="Shea T.D."/>
            <person name="Sykes S.N."/>
            <person name="Wortman J."/>
            <person name="Nusbaum C."/>
            <person name="Birren B."/>
        </authorList>
    </citation>
    <scope>NUCLEOTIDE SEQUENCE [LARGE SCALE GENOMIC DNA]</scope>
    <source>
        <strain evidence="7 8">MR816</strain>
    </source>
</reference>
<feature type="transmembrane region" description="Helical" evidence="6">
    <location>
        <begin position="177"/>
        <end position="197"/>
    </location>
</feature>
<keyword evidence="4 6" id="KW-1133">Transmembrane helix</keyword>
<gene>
    <name evidence="7" type="ORF">H109_06796</name>
</gene>
<protein>
    <submittedName>
        <fullName evidence="7">Uncharacterized protein</fullName>
    </submittedName>
</protein>
<organism evidence="7 8">
    <name type="scientific">Trichophyton interdigitale (strain MR816)</name>
    <dbReference type="NCBI Taxonomy" id="1215338"/>
    <lineage>
        <taxon>Eukaryota</taxon>
        <taxon>Fungi</taxon>
        <taxon>Dikarya</taxon>
        <taxon>Ascomycota</taxon>
        <taxon>Pezizomycotina</taxon>
        <taxon>Eurotiomycetes</taxon>
        <taxon>Eurotiomycetidae</taxon>
        <taxon>Onygenales</taxon>
        <taxon>Arthrodermataceae</taxon>
        <taxon>Trichophyton</taxon>
    </lineage>
</organism>
<dbReference type="Proteomes" id="UP000024533">
    <property type="component" value="Unassembled WGS sequence"/>
</dbReference>
<evidence type="ECO:0000256" key="3">
    <source>
        <dbReference type="ARBA" id="ARBA00022692"/>
    </source>
</evidence>
<dbReference type="STRING" id="1215338.A0A059J0T3"/>
<keyword evidence="3 6" id="KW-0812">Transmembrane</keyword>
<evidence type="ECO:0000256" key="5">
    <source>
        <dbReference type="ARBA" id="ARBA00023136"/>
    </source>
</evidence>
<dbReference type="EMBL" id="AOKY01000568">
    <property type="protein sequence ID" value="KDB21273.1"/>
    <property type="molecule type" value="Genomic_DNA"/>
</dbReference>
<keyword evidence="8" id="KW-1185">Reference proteome</keyword>
<accession>A0A059J0T3</accession>
<dbReference type="InterPro" id="IPR007248">
    <property type="entry name" value="Mpv17_PMP22"/>
</dbReference>
<proteinExistence type="inferred from homology"/>
<name>A0A059J0T3_TRIIM</name>
<evidence type="ECO:0000256" key="1">
    <source>
        <dbReference type="ARBA" id="ARBA00004141"/>
    </source>
</evidence>
<dbReference type="GO" id="GO:0016020">
    <property type="term" value="C:membrane"/>
    <property type="evidence" value="ECO:0007669"/>
    <property type="project" value="UniProtKB-SubCell"/>
</dbReference>
<evidence type="ECO:0000313" key="8">
    <source>
        <dbReference type="Proteomes" id="UP000024533"/>
    </source>
</evidence>
<dbReference type="HOGENOM" id="CLU_049109_10_0_1"/>
<comment type="similarity">
    <text evidence="2 6">Belongs to the peroxisomal membrane protein PXMP2/4 family.</text>
</comment>
<evidence type="ECO:0000313" key="7">
    <source>
        <dbReference type="EMBL" id="KDB21273.1"/>
    </source>
</evidence>
<dbReference type="Pfam" id="PF04117">
    <property type="entry name" value="Mpv17_PMP22"/>
    <property type="match status" value="1"/>
</dbReference>
<keyword evidence="5 6" id="KW-0472">Membrane</keyword>
<feature type="transmembrane region" description="Helical" evidence="6">
    <location>
        <begin position="75"/>
        <end position="96"/>
    </location>
</feature>
<dbReference type="PANTHER" id="PTHR11266:SF113">
    <property type="entry name" value="MEMBRANE PROTEIN, MPV17_PMP22 FAMILY, PUTATIVE (AFU_ORTHOLOGUE AFUA_1G13840)-RELATED"/>
    <property type="match status" value="1"/>
</dbReference>
<comment type="caution">
    <text evidence="7">The sequence shown here is derived from an EMBL/GenBank/DDBJ whole genome shotgun (WGS) entry which is preliminary data.</text>
</comment>
<evidence type="ECO:0000256" key="6">
    <source>
        <dbReference type="RuleBase" id="RU363053"/>
    </source>
</evidence>
<dbReference type="OMA" id="FFSMQAL"/>
<dbReference type="OrthoDB" id="430207at2759"/>
<dbReference type="GO" id="GO:0005739">
    <property type="term" value="C:mitochondrion"/>
    <property type="evidence" value="ECO:0007669"/>
    <property type="project" value="TreeGrafter"/>
</dbReference>
<evidence type="ECO:0000256" key="2">
    <source>
        <dbReference type="ARBA" id="ARBA00006824"/>
    </source>
</evidence>
<dbReference type="AlphaFoldDB" id="A0A059J0T3"/>